<evidence type="ECO:0000256" key="1">
    <source>
        <dbReference type="ARBA" id="ARBA00004141"/>
    </source>
</evidence>
<dbReference type="Gene3D" id="1.20.1250.20">
    <property type="entry name" value="MFS general substrate transporter like domains"/>
    <property type="match status" value="1"/>
</dbReference>
<proteinExistence type="predicted"/>
<keyword evidence="2 6" id="KW-0812">Transmembrane</keyword>
<feature type="compositionally biased region" description="Polar residues" evidence="5">
    <location>
        <begin position="32"/>
        <end position="47"/>
    </location>
</feature>
<feature type="transmembrane region" description="Helical" evidence="6">
    <location>
        <begin position="262"/>
        <end position="287"/>
    </location>
</feature>
<evidence type="ECO:0000313" key="7">
    <source>
        <dbReference type="EMBL" id="KAJ7364079.1"/>
    </source>
</evidence>
<organism evidence="7 8">
    <name type="scientific">Mycena albidolilacea</name>
    <dbReference type="NCBI Taxonomy" id="1033008"/>
    <lineage>
        <taxon>Eukaryota</taxon>
        <taxon>Fungi</taxon>
        <taxon>Dikarya</taxon>
        <taxon>Basidiomycota</taxon>
        <taxon>Agaricomycotina</taxon>
        <taxon>Agaricomycetes</taxon>
        <taxon>Agaricomycetidae</taxon>
        <taxon>Agaricales</taxon>
        <taxon>Marasmiineae</taxon>
        <taxon>Mycenaceae</taxon>
        <taxon>Mycena</taxon>
    </lineage>
</organism>
<dbReference type="Pfam" id="PF07690">
    <property type="entry name" value="MFS_1"/>
    <property type="match status" value="1"/>
</dbReference>
<evidence type="ECO:0000256" key="6">
    <source>
        <dbReference type="SAM" id="Phobius"/>
    </source>
</evidence>
<feature type="transmembrane region" description="Helical" evidence="6">
    <location>
        <begin position="475"/>
        <end position="499"/>
    </location>
</feature>
<evidence type="ECO:0000313" key="8">
    <source>
        <dbReference type="Proteomes" id="UP001218218"/>
    </source>
</evidence>
<protein>
    <submittedName>
        <fullName evidence="7">Major facilitator superfamily-domain-containing protein</fullName>
    </submittedName>
</protein>
<dbReference type="InterPro" id="IPR036259">
    <property type="entry name" value="MFS_trans_sf"/>
</dbReference>
<feature type="region of interest" description="Disordered" evidence="5">
    <location>
        <begin position="701"/>
        <end position="746"/>
    </location>
</feature>
<sequence>MSSTSPSWAPEESQVSDPFVAVFTSPSRATSVTHVQHSTANPSSPHSLNFPAEFTASGEREPLLNATRPKKPFYRARPLWLVPFAIIAALVRGMTLAPRIEVFMQLACNRLHHSYNHTTNTAWVEAATSVMPAHAPLYFGLDPLGPQFNYEPNPALATLLDPAEDDPWDDDDTGGDDPRRLPSSRCLSDTAVQAGAARIQTMFTTTMGLLSALTTGFWGKFGERHGRTKVLCFSVLGLLLTDLTMILASTPSSPLSAHGHKLLLLAPVIEGLLGGWSTLQSATFAYISDCTSSGSRASLFSRFTGVSYLGLGFGPILGAWLIRHPIAFLTPAPHPGQLNAQSVTSAFWVAIGLQFINLCLVVFVFPESTTQEQRNLASGKSKGKTPDRSAVAPLEDVTEETSPTSTGIIRDFLSPLAIFLPVPIFVDGSTRKRKDWSLTLLAAALFGYMLSTGLYQIKYLYAGHVYGWGPEQLSYYISMLGTTRAIFLLFALPVIISTFKPKAKSPKGQAVALNKAAKPKPTKVHIAQEIKFDLSLSRLSICIDIVANLGVVFAPAPMYKMHLQAINGLDSTLTVNTGFQNSQALFVLASWLQCAGAGAIPAIQSLALCILQARSLLAADAGQPGPGADAAIGTLFGALAVLQAGGQMVLGPLLFGLVYSGTVAAFPKTVFATAIAILFAALTAIMLVRSPLSEIKGKSAVRRRRRMNSLEEEQRGRSRVSKDLRGYGSTGQQPGSSGQGASSSSG</sequence>
<dbReference type="PANTHER" id="PTHR23507">
    <property type="entry name" value="ZGC:174356"/>
    <property type="match status" value="1"/>
</dbReference>
<feature type="transmembrane region" description="Helical" evidence="6">
    <location>
        <begin position="78"/>
        <end position="97"/>
    </location>
</feature>
<gene>
    <name evidence="7" type="ORF">DFH08DRAFT_730510</name>
</gene>
<feature type="region of interest" description="Disordered" evidence="5">
    <location>
        <begin position="374"/>
        <end position="403"/>
    </location>
</feature>
<dbReference type="AlphaFoldDB" id="A0AAD7APL9"/>
<evidence type="ECO:0000256" key="2">
    <source>
        <dbReference type="ARBA" id="ARBA00022692"/>
    </source>
</evidence>
<dbReference type="InterPro" id="IPR011701">
    <property type="entry name" value="MFS"/>
</dbReference>
<feature type="transmembrane region" description="Helical" evidence="6">
    <location>
        <begin position="539"/>
        <end position="559"/>
    </location>
</feature>
<evidence type="ECO:0000256" key="5">
    <source>
        <dbReference type="SAM" id="MobiDB-lite"/>
    </source>
</evidence>
<feature type="transmembrane region" description="Helical" evidence="6">
    <location>
        <begin position="299"/>
        <end position="322"/>
    </location>
</feature>
<evidence type="ECO:0000256" key="4">
    <source>
        <dbReference type="ARBA" id="ARBA00023136"/>
    </source>
</evidence>
<name>A0AAD7APL9_9AGAR</name>
<comment type="caution">
    <text evidence="7">The sequence shown here is derived from an EMBL/GenBank/DDBJ whole genome shotgun (WGS) entry which is preliminary data.</text>
</comment>
<dbReference type="PANTHER" id="PTHR23507:SF1">
    <property type="entry name" value="FI18259P1-RELATED"/>
    <property type="match status" value="1"/>
</dbReference>
<feature type="transmembrane region" description="Helical" evidence="6">
    <location>
        <begin position="584"/>
        <end position="611"/>
    </location>
</feature>
<feature type="transmembrane region" description="Helical" evidence="6">
    <location>
        <begin position="436"/>
        <end position="455"/>
    </location>
</feature>
<dbReference type="GO" id="GO:0022857">
    <property type="term" value="F:transmembrane transporter activity"/>
    <property type="evidence" value="ECO:0007669"/>
    <property type="project" value="InterPro"/>
</dbReference>
<keyword evidence="8" id="KW-1185">Reference proteome</keyword>
<keyword evidence="3 6" id="KW-1133">Transmembrane helix</keyword>
<feature type="transmembrane region" description="Helical" evidence="6">
    <location>
        <begin position="230"/>
        <end position="250"/>
    </location>
</feature>
<feature type="transmembrane region" description="Helical" evidence="6">
    <location>
        <begin position="632"/>
        <end position="658"/>
    </location>
</feature>
<feature type="compositionally biased region" description="Acidic residues" evidence="5">
    <location>
        <begin position="162"/>
        <end position="175"/>
    </location>
</feature>
<dbReference type="GO" id="GO:0016020">
    <property type="term" value="C:membrane"/>
    <property type="evidence" value="ECO:0007669"/>
    <property type="project" value="UniProtKB-SubCell"/>
</dbReference>
<feature type="transmembrane region" description="Helical" evidence="6">
    <location>
        <begin position="342"/>
        <end position="365"/>
    </location>
</feature>
<dbReference type="EMBL" id="JARIHO010000003">
    <property type="protein sequence ID" value="KAJ7364079.1"/>
    <property type="molecule type" value="Genomic_DNA"/>
</dbReference>
<dbReference type="Proteomes" id="UP001218218">
    <property type="component" value="Unassembled WGS sequence"/>
</dbReference>
<feature type="compositionally biased region" description="Basic and acidic residues" evidence="5">
    <location>
        <begin position="708"/>
        <end position="725"/>
    </location>
</feature>
<reference evidence="7" key="1">
    <citation type="submission" date="2023-03" db="EMBL/GenBank/DDBJ databases">
        <title>Massive genome expansion in bonnet fungi (Mycena s.s.) driven by repeated elements and novel gene families across ecological guilds.</title>
        <authorList>
            <consortium name="Lawrence Berkeley National Laboratory"/>
            <person name="Harder C.B."/>
            <person name="Miyauchi S."/>
            <person name="Viragh M."/>
            <person name="Kuo A."/>
            <person name="Thoen E."/>
            <person name="Andreopoulos B."/>
            <person name="Lu D."/>
            <person name="Skrede I."/>
            <person name="Drula E."/>
            <person name="Henrissat B."/>
            <person name="Morin E."/>
            <person name="Kohler A."/>
            <person name="Barry K."/>
            <person name="LaButti K."/>
            <person name="Morin E."/>
            <person name="Salamov A."/>
            <person name="Lipzen A."/>
            <person name="Mereny Z."/>
            <person name="Hegedus B."/>
            <person name="Baldrian P."/>
            <person name="Stursova M."/>
            <person name="Weitz H."/>
            <person name="Taylor A."/>
            <person name="Grigoriev I.V."/>
            <person name="Nagy L.G."/>
            <person name="Martin F."/>
            <person name="Kauserud H."/>
        </authorList>
    </citation>
    <scope>NUCLEOTIDE SEQUENCE</scope>
    <source>
        <strain evidence="7">CBHHK002</strain>
    </source>
</reference>
<evidence type="ECO:0000256" key="3">
    <source>
        <dbReference type="ARBA" id="ARBA00022989"/>
    </source>
</evidence>
<keyword evidence="4 6" id="KW-0472">Membrane</keyword>
<dbReference type="SUPFAM" id="SSF103473">
    <property type="entry name" value="MFS general substrate transporter"/>
    <property type="match status" value="1"/>
</dbReference>
<accession>A0AAD7APL9</accession>
<comment type="subcellular location">
    <subcellularLocation>
        <location evidence="1">Membrane</location>
        <topology evidence="1">Multi-pass membrane protein</topology>
    </subcellularLocation>
</comment>
<feature type="region of interest" description="Disordered" evidence="5">
    <location>
        <begin position="161"/>
        <end position="184"/>
    </location>
</feature>
<feature type="region of interest" description="Disordered" evidence="5">
    <location>
        <begin position="32"/>
        <end position="52"/>
    </location>
</feature>
<feature type="compositionally biased region" description="Low complexity" evidence="5">
    <location>
        <begin position="726"/>
        <end position="746"/>
    </location>
</feature>
<feature type="transmembrane region" description="Helical" evidence="6">
    <location>
        <begin position="670"/>
        <end position="688"/>
    </location>
</feature>